<proteinExistence type="predicted"/>
<dbReference type="AlphaFoldDB" id="A0A1R1XK08"/>
<protein>
    <submittedName>
        <fullName evidence="1">Uncharacterized protein</fullName>
    </submittedName>
</protein>
<gene>
    <name evidence="1" type="ORF">AYI69_g8367</name>
</gene>
<name>A0A1R1XK08_9FUNG</name>
<comment type="caution">
    <text evidence="1">The sequence shown here is derived from an EMBL/GenBank/DDBJ whole genome shotgun (WGS) entry which is preliminary data.</text>
</comment>
<evidence type="ECO:0000313" key="1">
    <source>
        <dbReference type="EMBL" id="OMJ14964.1"/>
    </source>
</evidence>
<sequence length="79" mass="9297">MTEKSMLMNCETKANRKLLQMEKECYSYSEIAFKAMLPTSIKDFGKLANRIDEIHPQWEFQEMKISRKLIDGSLSAQKY</sequence>
<organism evidence="1 2">
    <name type="scientific">Smittium culicis</name>
    <dbReference type="NCBI Taxonomy" id="133412"/>
    <lineage>
        <taxon>Eukaryota</taxon>
        <taxon>Fungi</taxon>
        <taxon>Fungi incertae sedis</taxon>
        <taxon>Zoopagomycota</taxon>
        <taxon>Kickxellomycotina</taxon>
        <taxon>Harpellomycetes</taxon>
        <taxon>Harpellales</taxon>
        <taxon>Legeriomycetaceae</taxon>
        <taxon>Smittium</taxon>
    </lineage>
</organism>
<keyword evidence="2" id="KW-1185">Reference proteome</keyword>
<accession>A0A1R1XK08</accession>
<dbReference type="EMBL" id="LSSM01004415">
    <property type="protein sequence ID" value="OMJ14964.1"/>
    <property type="molecule type" value="Genomic_DNA"/>
</dbReference>
<evidence type="ECO:0000313" key="2">
    <source>
        <dbReference type="Proteomes" id="UP000187429"/>
    </source>
</evidence>
<dbReference type="Proteomes" id="UP000187429">
    <property type="component" value="Unassembled WGS sequence"/>
</dbReference>
<reference evidence="2" key="1">
    <citation type="submission" date="2017-01" db="EMBL/GenBank/DDBJ databases">
        <authorList>
            <person name="Wang Y."/>
            <person name="White M."/>
            <person name="Kvist S."/>
            <person name="Moncalvo J.-M."/>
        </authorList>
    </citation>
    <scope>NUCLEOTIDE SEQUENCE [LARGE SCALE GENOMIC DNA]</scope>
    <source>
        <strain evidence="2">ID-206-W2</strain>
    </source>
</reference>